<dbReference type="InterPro" id="IPR051221">
    <property type="entry name" value="LDLR-related"/>
</dbReference>
<dbReference type="CDD" id="cd00112">
    <property type="entry name" value="LDLa"/>
    <property type="match status" value="6"/>
</dbReference>
<feature type="disulfide bond" evidence="9">
    <location>
        <begin position="519"/>
        <end position="534"/>
    </location>
</feature>
<evidence type="ECO:0000256" key="11">
    <source>
        <dbReference type="SAM" id="Phobius"/>
    </source>
</evidence>
<evidence type="ECO:0000256" key="4">
    <source>
        <dbReference type="ARBA" id="ARBA00022989"/>
    </source>
</evidence>
<feature type="disulfide bond" evidence="9">
    <location>
        <begin position="557"/>
        <end position="572"/>
    </location>
</feature>
<keyword evidence="4 11" id="KW-1133">Transmembrane helix</keyword>
<keyword evidence="8" id="KW-0325">Glycoprotein</keyword>
<sequence length="625" mass="69700">MEVQGRASISRTKGTWSPNPRVRFEDDKPDNAFDYLRHRARSFRHYLSDTFCMCCDAIPSIGLMLLALLLLILLIGSIPLAVFLTYMAPDAQTQNGRTQVVPMIRDSNVSWPDFEISEETAMDIIRSSSLVPKNISSCKGFGFACTSHPDMIIGTNQRCDGHTDCPDGSDEYDCKECQTIFTCPAYGFQSQRKICLRGDALCDGQTHCPGKEDELLYCGRECEENERQCNSKDRCIPVEAVCDGDAHCPDGDDEMNCHECKNGAKFCAPLSICIPKWKVCNGVSECPDGSDERDCDCRSCSGSDKALCNGDSKMCIKKSEVCDNVQHCPGGEDEFNCPGSCSAIRTFSDFATRRRRSMALASKARITRDSDGNTVEFSGSGKSSGEEPIEDPPSDNLPKFRTMDELELRQEEIVSSDFDELALDTIVCRDGKTYDWKYACSGHYPQCDGKCKQCNEELAFQCKSGDRCIHRGYVCDGTKQCEDGSDEQDCKQDCTTDMEKCTMLSLSGNRKCYETSQRCDGFKDCPDGGDEKNCDSCSGRSILCKADKKCIPSIARCDGIQQCSDGQDEQECTCAECSIHPYSMYMCERSQRCFRTHQVCAPYTQCPEPTKMDKLYCATRNQPYF</sequence>
<keyword evidence="2 11" id="KW-0812">Transmembrane</keyword>
<feature type="disulfide bond" evidence="9">
    <location>
        <begin position="242"/>
        <end position="257"/>
    </location>
</feature>
<dbReference type="GO" id="GO:0005886">
    <property type="term" value="C:plasma membrane"/>
    <property type="evidence" value="ECO:0007669"/>
    <property type="project" value="TreeGrafter"/>
</dbReference>
<dbReference type="InterPro" id="IPR002172">
    <property type="entry name" value="LDrepeatLR_classA_rpt"/>
</dbReference>
<dbReference type="SMART" id="SM00192">
    <property type="entry name" value="LDLa"/>
    <property type="match status" value="8"/>
</dbReference>
<feature type="region of interest" description="Disordered" evidence="10">
    <location>
        <begin position="1"/>
        <end position="23"/>
    </location>
</feature>
<feature type="disulfide bond" evidence="9">
    <location>
        <begin position="159"/>
        <end position="174"/>
    </location>
</feature>
<evidence type="ECO:0000256" key="2">
    <source>
        <dbReference type="ARBA" id="ARBA00022692"/>
    </source>
</evidence>
<feature type="compositionally biased region" description="Polar residues" evidence="10">
    <location>
        <begin position="7"/>
        <end position="18"/>
    </location>
</feature>
<evidence type="ECO:0000256" key="10">
    <source>
        <dbReference type="SAM" id="MobiDB-lite"/>
    </source>
</evidence>
<name>A0A811LRY5_9BILA</name>
<keyword evidence="7" id="KW-0675">Receptor</keyword>
<dbReference type="Pfam" id="PF00057">
    <property type="entry name" value="Ldl_recept_a"/>
    <property type="match status" value="3"/>
</dbReference>
<dbReference type="GO" id="GO:0043235">
    <property type="term" value="C:receptor complex"/>
    <property type="evidence" value="ECO:0007669"/>
    <property type="project" value="TreeGrafter"/>
</dbReference>
<evidence type="ECO:0000256" key="3">
    <source>
        <dbReference type="ARBA" id="ARBA00022737"/>
    </source>
</evidence>
<evidence type="ECO:0000256" key="6">
    <source>
        <dbReference type="ARBA" id="ARBA00023157"/>
    </source>
</evidence>
<protein>
    <submittedName>
        <fullName evidence="12">Uncharacterized protein</fullName>
    </submittedName>
</protein>
<dbReference type="Gene3D" id="4.10.400.10">
    <property type="entry name" value="Low-density Lipoprotein Receptor"/>
    <property type="match status" value="7"/>
</dbReference>
<feature type="disulfide bond" evidence="9">
    <location>
        <begin position="280"/>
        <end position="295"/>
    </location>
</feature>
<keyword evidence="6 9" id="KW-1015">Disulfide bond</keyword>
<accession>A0A811LRY5</accession>
<evidence type="ECO:0000256" key="8">
    <source>
        <dbReference type="ARBA" id="ARBA00023180"/>
    </source>
</evidence>
<dbReference type="PRINTS" id="PR00261">
    <property type="entry name" value="LDLRECEPTOR"/>
</dbReference>
<feature type="disulfide bond" evidence="9">
    <location>
        <begin position="475"/>
        <end position="490"/>
    </location>
</feature>
<dbReference type="InterPro" id="IPR036055">
    <property type="entry name" value="LDL_receptor-like_sf"/>
</dbReference>
<evidence type="ECO:0000313" key="12">
    <source>
        <dbReference type="EMBL" id="CAD5231195.1"/>
    </source>
</evidence>
<dbReference type="Proteomes" id="UP000783686">
    <property type="component" value="Unassembled WGS sequence"/>
</dbReference>
<evidence type="ECO:0000256" key="5">
    <source>
        <dbReference type="ARBA" id="ARBA00023136"/>
    </source>
</evidence>
<evidence type="ECO:0000313" key="13">
    <source>
        <dbReference type="Proteomes" id="UP000614601"/>
    </source>
</evidence>
<dbReference type="Proteomes" id="UP000614601">
    <property type="component" value="Unassembled WGS sequence"/>
</dbReference>
<dbReference type="SUPFAM" id="SSF57424">
    <property type="entry name" value="LDL receptor-like module"/>
    <property type="match status" value="8"/>
</dbReference>
<proteinExistence type="predicted"/>
<comment type="caution">
    <text evidence="9">Lacks conserved residue(s) required for the propagation of feature annotation.</text>
</comment>
<gene>
    <name evidence="12" type="ORF">BOKJ2_LOCUS14520</name>
</gene>
<dbReference type="OrthoDB" id="10062665at2759"/>
<dbReference type="PROSITE" id="PS50068">
    <property type="entry name" value="LDLRA_2"/>
    <property type="match status" value="7"/>
</dbReference>
<feature type="disulfide bond" evidence="9">
    <location>
        <begin position="322"/>
        <end position="337"/>
    </location>
</feature>
<reference evidence="12" key="1">
    <citation type="submission" date="2020-09" db="EMBL/GenBank/DDBJ databases">
        <authorList>
            <person name="Kikuchi T."/>
        </authorList>
    </citation>
    <scope>NUCLEOTIDE SEQUENCE</scope>
    <source>
        <strain evidence="12">SH1</strain>
    </source>
</reference>
<keyword evidence="5 11" id="KW-0472">Membrane</keyword>
<keyword evidence="3" id="KW-0677">Repeat</keyword>
<dbReference type="EMBL" id="CAJFCW020000006">
    <property type="protein sequence ID" value="CAG9128523.1"/>
    <property type="molecule type" value="Genomic_DNA"/>
</dbReference>
<comment type="caution">
    <text evidence="12">The sequence shown here is derived from an EMBL/GenBank/DDBJ whole genome shotgun (WGS) entry which is preliminary data.</text>
</comment>
<organism evidence="12 13">
    <name type="scientific">Bursaphelenchus okinawaensis</name>
    <dbReference type="NCBI Taxonomy" id="465554"/>
    <lineage>
        <taxon>Eukaryota</taxon>
        <taxon>Metazoa</taxon>
        <taxon>Ecdysozoa</taxon>
        <taxon>Nematoda</taxon>
        <taxon>Chromadorea</taxon>
        <taxon>Rhabditida</taxon>
        <taxon>Tylenchina</taxon>
        <taxon>Tylenchomorpha</taxon>
        <taxon>Aphelenchoidea</taxon>
        <taxon>Aphelenchoididae</taxon>
        <taxon>Bursaphelenchus</taxon>
    </lineage>
</organism>
<feature type="region of interest" description="Disordered" evidence="10">
    <location>
        <begin position="364"/>
        <end position="398"/>
    </location>
</feature>
<dbReference type="InterPro" id="IPR023415">
    <property type="entry name" value="LDLR_class-A_CS"/>
</dbReference>
<feature type="transmembrane region" description="Helical" evidence="11">
    <location>
        <begin position="63"/>
        <end position="88"/>
    </location>
</feature>
<dbReference type="PROSITE" id="PS01209">
    <property type="entry name" value="LDLRA_1"/>
    <property type="match status" value="1"/>
</dbReference>
<comment type="subcellular location">
    <subcellularLocation>
        <location evidence="1">Membrane</location>
        <topology evidence="1">Single-pass membrane protein</topology>
    </subcellularLocation>
</comment>
<keyword evidence="13" id="KW-1185">Reference proteome</keyword>
<dbReference type="AlphaFoldDB" id="A0A811LRY5"/>
<dbReference type="EMBL" id="CAJFDH010000006">
    <property type="protein sequence ID" value="CAD5231195.1"/>
    <property type="molecule type" value="Genomic_DNA"/>
</dbReference>
<evidence type="ECO:0000256" key="7">
    <source>
        <dbReference type="ARBA" id="ARBA00023170"/>
    </source>
</evidence>
<evidence type="ECO:0000256" key="9">
    <source>
        <dbReference type="PROSITE-ProRule" id="PRU00124"/>
    </source>
</evidence>
<evidence type="ECO:0000256" key="1">
    <source>
        <dbReference type="ARBA" id="ARBA00004167"/>
    </source>
</evidence>
<dbReference type="PANTHER" id="PTHR22722">
    <property type="entry name" value="LOW-DENSITY LIPOPROTEIN RECEPTOR-RELATED PROTEIN 2-RELATED"/>
    <property type="match status" value="1"/>
</dbReference>